<comment type="similarity">
    <text evidence="1">Belongs to the class-II aminoacyl-tRNA synthetase family.</text>
</comment>
<evidence type="ECO:0000256" key="4">
    <source>
        <dbReference type="ARBA" id="ARBA00022741"/>
    </source>
</evidence>
<evidence type="ECO:0000259" key="10">
    <source>
        <dbReference type="PROSITE" id="PS50862"/>
    </source>
</evidence>
<reference evidence="11 12" key="1">
    <citation type="journal article" date="2012" name="G3 (Bethesda)">
        <title>Pichia sorbitophila, an interspecies yeast hybrid reveals early steps of genome resolution following polyploidization.</title>
        <authorList>
            <person name="Leh Louis V."/>
            <person name="Despons L."/>
            <person name="Friedrich A."/>
            <person name="Martin T."/>
            <person name="Durrens P."/>
            <person name="Casaregola S."/>
            <person name="Neuveglise C."/>
            <person name="Fairhead C."/>
            <person name="Marck C."/>
            <person name="Cruz J.A."/>
            <person name="Straub M.L."/>
            <person name="Kugler V."/>
            <person name="Sacerdot C."/>
            <person name="Uzunov Z."/>
            <person name="Thierry A."/>
            <person name="Weiss S."/>
            <person name="Bleykasten C."/>
            <person name="De Montigny J."/>
            <person name="Jacques N."/>
            <person name="Jung P."/>
            <person name="Lemaire M."/>
            <person name="Mallet S."/>
            <person name="Morel G."/>
            <person name="Richard G.F."/>
            <person name="Sarkar A."/>
            <person name="Savel G."/>
            <person name="Schacherer J."/>
            <person name="Seret M.L."/>
            <person name="Talla E."/>
            <person name="Samson G."/>
            <person name="Jubin C."/>
            <person name="Poulain J."/>
            <person name="Vacherie B."/>
            <person name="Barbe V."/>
            <person name="Pelletier E."/>
            <person name="Sherman D.J."/>
            <person name="Westhof E."/>
            <person name="Weissenbach J."/>
            <person name="Baret P.V."/>
            <person name="Wincker P."/>
            <person name="Gaillardin C."/>
            <person name="Dujon B."/>
            <person name="Souciet J.L."/>
        </authorList>
    </citation>
    <scope>NUCLEOTIDE SEQUENCE [LARGE SCALE GENOMIC DNA]</scope>
    <source>
        <strain evidence="12">ATCC MYA-4447 / BCRC 22081 / CBS 7064 / NBRC 10061 / NRRL Y-12695</strain>
    </source>
</reference>
<dbReference type="EMBL" id="FO082055">
    <property type="protein sequence ID" value="CCE79428.1"/>
    <property type="molecule type" value="Genomic_DNA"/>
</dbReference>
<accession>G8YNB0</accession>
<dbReference type="OrthoDB" id="10267474at2759"/>
<keyword evidence="7" id="KW-0030">Aminoacyl-tRNA synthetase</keyword>
<evidence type="ECO:0000256" key="9">
    <source>
        <dbReference type="ARBA" id="ARBA00047671"/>
    </source>
</evidence>
<dbReference type="Pfam" id="PF00587">
    <property type="entry name" value="tRNA-synt_2b"/>
    <property type="match status" value="1"/>
</dbReference>
<dbReference type="SUPFAM" id="SSF52954">
    <property type="entry name" value="Class II aaRS ABD-related"/>
    <property type="match status" value="1"/>
</dbReference>
<evidence type="ECO:0000256" key="1">
    <source>
        <dbReference type="ARBA" id="ARBA00008226"/>
    </source>
</evidence>
<dbReference type="InterPro" id="IPR004154">
    <property type="entry name" value="Anticodon-bd"/>
</dbReference>
<comment type="catalytic activity">
    <reaction evidence="9">
        <text>tRNA(Pro) + L-proline + ATP = L-prolyl-tRNA(Pro) + AMP + diphosphate</text>
        <dbReference type="Rhea" id="RHEA:14305"/>
        <dbReference type="Rhea" id="RHEA-COMP:9700"/>
        <dbReference type="Rhea" id="RHEA-COMP:9702"/>
        <dbReference type="ChEBI" id="CHEBI:30616"/>
        <dbReference type="ChEBI" id="CHEBI:33019"/>
        <dbReference type="ChEBI" id="CHEBI:60039"/>
        <dbReference type="ChEBI" id="CHEBI:78442"/>
        <dbReference type="ChEBI" id="CHEBI:78532"/>
        <dbReference type="ChEBI" id="CHEBI:456215"/>
        <dbReference type="EC" id="6.1.1.15"/>
    </reaction>
</comment>
<dbReference type="InParanoid" id="G8YNB0"/>
<dbReference type="PROSITE" id="PS50862">
    <property type="entry name" value="AA_TRNA_LIGASE_II"/>
    <property type="match status" value="1"/>
</dbReference>
<dbReference type="Gene3D" id="3.30.930.10">
    <property type="entry name" value="Bira Bifunctional Protein, Domain 2"/>
    <property type="match status" value="2"/>
</dbReference>
<dbReference type="GO" id="GO:0004827">
    <property type="term" value="F:proline-tRNA ligase activity"/>
    <property type="evidence" value="ECO:0007669"/>
    <property type="project" value="UniProtKB-EC"/>
</dbReference>
<proteinExistence type="inferred from homology"/>
<organism evidence="11 12">
    <name type="scientific">Pichia sorbitophila (strain ATCC MYA-4447 / BCRC 22081 / CBS 7064 / NBRC 10061 / NRRL Y-12695)</name>
    <name type="common">Hybrid yeast</name>
    <dbReference type="NCBI Taxonomy" id="559304"/>
    <lineage>
        <taxon>Eukaryota</taxon>
        <taxon>Fungi</taxon>
        <taxon>Dikarya</taxon>
        <taxon>Ascomycota</taxon>
        <taxon>Saccharomycotina</taxon>
        <taxon>Pichiomycetes</taxon>
        <taxon>Debaryomycetaceae</taxon>
        <taxon>Millerozyma</taxon>
    </lineage>
</organism>
<dbReference type="PRINTS" id="PR01046">
    <property type="entry name" value="TRNASYNTHPRO"/>
</dbReference>
<dbReference type="GO" id="GO:0005524">
    <property type="term" value="F:ATP binding"/>
    <property type="evidence" value="ECO:0007669"/>
    <property type="project" value="UniProtKB-KW"/>
</dbReference>
<evidence type="ECO:0000313" key="11">
    <source>
        <dbReference type="EMBL" id="CCE79428.1"/>
    </source>
</evidence>
<dbReference type="Pfam" id="PF03129">
    <property type="entry name" value="HGTP_anticodon"/>
    <property type="match status" value="1"/>
</dbReference>
<dbReference type="InterPro" id="IPR002314">
    <property type="entry name" value="aa-tRNA-synt_IIb"/>
</dbReference>
<dbReference type="SUPFAM" id="SSF55681">
    <property type="entry name" value="Class II aaRS and biotin synthetases"/>
    <property type="match status" value="1"/>
</dbReference>
<dbReference type="InterPro" id="IPR045864">
    <property type="entry name" value="aa-tRNA-synth_II/BPL/LPL"/>
</dbReference>
<protein>
    <recommendedName>
        <fullName evidence="2">proline--tRNA ligase</fullName>
        <ecNumber evidence="2">6.1.1.15</ecNumber>
    </recommendedName>
    <alternativeName>
        <fullName evidence="8">Prolyl-tRNA synthetase</fullName>
    </alternativeName>
</protein>
<dbReference type="CDD" id="cd00779">
    <property type="entry name" value="ProRS_core_prok"/>
    <property type="match status" value="1"/>
</dbReference>
<evidence type="ECO:0000256" key="3">
    <source>
        <dbReference type="ARBA" id="ARBA00022598"/>
    </source>
</evidence>
<evidence type="ECO:0000256" key="5">
    <source>
        <dbReference type="ARBA" id="ARBA00022840"/>
    </source>
</evidence>
<keyword evidence="12" id="KW-1185">Reference proteome</keyword>
<dbReference type="Gene3D" id="3.40.50.800">
    <property type="entry name" value="Anticodon-binding domain"/>
    <property type="match status" value="1"/>
</dbReference>
<feature type="domain" description="Aminoacyl-transfer RNA synthetases class-II family profile" evidence="10">
    <location>
        <begin position="70"/>
        <end position="453"/>
    </location>
</feature>
<keyword evidence="4" id="KW-0547">Nucleotide-binding</keyword>
<dbReference type="FunCoup" id="G8YNB0">
    <property type="interactions" value="712"/>
</dbReference>
<evidence type="ECO:0000256" key="6">
    <source>
        <dbReference type="ARBA" id="ARBA00022917"/>
    </source>
</evidence>
<dbReference type="GO" id="GO:0006433">
    <property type="term" value="P:prolyl-tRNA aminoacylation"/>
    <property type="evidence" value="ECO:0007669"/>
    <property type="project" value="InterPro"/>
</dbReference>
<dbReference type="Proteomes" id="UP000005222">
    <property type="component" value="Chromosome E"/>
</dbReference>
<dbReference type="GO" id="GO:0005739">
    <property type="term" value="C:mitochondrion"/>
    <property type="evidence" value="ECO:0007669"/>
    <property type="project" value="TreeGrafter"/>
</dbReference>
<dbReference type="InterPro" id="IPR004500">
    <property type="entry name" value="Pro-tRNA-synth_IIa_bac-type"/>
</dbReference>
<dbReference type="PANTHER" id="PTHR42753:SF2">
    <property type="entry name" value="PROLINE--TRNA LIGASE"/>
    <property type="match status" value="1"/>
</dbReference>
<dbReference type="InterPro" id="IPR036621">
    <property type="entry name" value="Anticodon-bd_dom_sf"/>
</dbReference>
<dbReference type="OMA" id="NCETISH"/>
<evidence type="ECO:0000256" key="2">
    <source>
        <dbReference type="ARBA" id="ARBA00012831"/>
    </source>
</evidence>
<name>G8YNB0_PICSO</name>
<keyword evidence="3" id="KW-0436">Ligase</keyword>
<evidence type="ECO:0000256" key="7">
    <source>
        <dbReference type="ARBA" id="ARBA00023146"/>
    </source>
</evidence>
<dbReference type="PANTHER" id="PTHR42753">
    <property type="entry name" value="MITOCHONDRIAL RIBOSOME PROTEIN L39/PROLYL-TRNA LIGASE FAMILY MEMBER"/>
    <property type="match status" value="1"/>
</dbReference>
<dbReference type="InterPro" id="IPR050062">
    <property type="entry name" value="Pro-tRNA_synthetase"/>
</dbReference>
<keyword evidence="6" id="KW-0648">Protein biosynthesis</keyword>
<dbReference type="InterPro" id="IPR002316">
    <property type="entry name" value="Pro-tRNA-ligase_IIa"/>
</dbReference>
<gene>
    <name evidence="11" type="primary">Piso0_001490</name>
    <name evidence="11" type="ORF">GNLVRS01_PISO0E06208g</name>
</gene>
<dbReference type="InterPro" id="IPR006195">
    <property type="entry name" value="aa-tRNA-synth_II"/>
</dbReference>
<evidence type="ECO:0000313" key="12">
    <source>
        <dbReference type="Proteomes" id="UP000005222"/>
    </source>
</evidence>
<evidence type="ECO:0000256" key="8">
    <source>
        <dbReference type="ARBA" id="ARBA00029731"/>
    </source>
</evidence>
<dbReference type="AlphaFoldDB" id="G8YNB0"/>
<dbReference type="STRING" id="559304.G8YNB0"/>
<dbReference type="NCBIfam" id="TIGR00409">
    <property type="entry name" value="proS_fam_II"/>
    <property type="match status" value="1"/>
</dbReference>
<dbReference type="HOGENOM" id="CLU_016739_0_0_1"/>
<sequence>MLTKAKHVLPAARCLRNISSKNTNRMPSTYVTNTELGPSNLQTVPTHELFTKIGFISHPRSGLVNWLPLGLRISRKITAIINNRMEQIGAEELSLSQLSKSDLWQITGRWDNSELFKLKDTSDSEYCLVPTCEEEITQLVKEQLKSYKSLPLIYYQIKEKFRDEKRPRSGLLRGREFIMKDAYSFDLSETDAMSTYEKMIGAYKNIFTDLRLPYKQAEADTGDIGGTLSHEWHYVHESGEDTLFECSSCGSVSNVEKTLSFPQEPDEKAEVAVSYFKTKDNSTLICAYYPSNRTLEPSFLKDDIPDIDLGDRNEAAILEEFSDEETLISKRVVRIMDARLTSRSNFPDFSIPFVNRSLITTLTDVPIVTAQEGEICSKCEDGELKTSRAIEVGHTFYLGDKYSEPLKLSVDNPDSSGKMRSTKVMMGCYGIGISRIVAGIGELTRDESGFRWPVSIAPWHVTILEASASIQNAERLYDQLTENDIEYKFDDRSKVGIGRKIFHSNLVGIPLVVVIGKNFPMVEIEVRGLRYRDNADLQWRKAFQTKTFEWTVEEGTNGHDKKHFVHVDGAAQVIKSLLLDM</sequence>
<keyword evidence="5" id="KW-0067">ATP-binding</keyword>
<dbReference type="InterPro" id="IPR033730">
    <property type="entry name" value="ProRS_core_prok"/>
</dbReference>
<dbReference type="EC" id="6.1.1.15" evidence="2"/>
<dbReference type="eggNOG" id="KOG2324">
    <property type="taxonomic scope" value="Eukaryota"/>
</dbReference>